<organism evidence="3 4">
    <name type="scientific">Lolium multiflorum</name>
    <name type="common">Italian ryegrass</name>
    <name type="synonym">Lolium perenne subsp. multiflorum</name>
    <dbReference type="NCBI Taxonomy" id="4521"/>
    <lineage>
        <taxon>Eukaryota</taxon>
        <taxon>Viridiplantae</taxon>
        <taxon>Streptophyta</taxon>
        <taxon>Embryophyta</taxon>
        <taxon>Tracheophyta</taxon>
        <taxon>Spermatophyta</taxon>
        <taxon>Magnoliopsida</taxon>
        <taxon>Liliopsida</taxon>
        <taxon>Poales</taxon>
        <taxon>Poaceae</taxon>
        <taxon>BOP clade</taxon>
        <taxon>Pooideae</taxon>
        <taxon>Poodae</taxon>
        <taxon>Poeae</taxon>
        <taxon>Poeae Chloroplast Group 2 (Poeae type)</taxon>
        <taxon>Loliodinae</taxon>
        <taxon>Loliinae</taxon>
        <taxon>Lolium</taxon>
    </lineage>
</organism>
<dbReference type="EMBL" id="JAUUTY010000005">
    <property type="protein sequence ID" value="KAK1630223.1"/>
    <property type="molecule type" value="Genomic_DNA"/>
</dbReference>
<sequence>MLGSLVKWFHTAPRSQDDDNCNVDVGDRMFFAITNQCPSCLTVSTRPKSEEEKERSSRTVYCTNIQKTVTPDELINFFQIYFGQVSHVRIMGHENHATKIAFIEFMEASGAIAALSSSSIYVQGLIIRFDP</sequence>
<dbReference type="Pfam" id="PF00076">
    <property type="entry name" value="RRM_1"/>
    <property type="match status" value="1"/>
</dbReference>
<reference evidence="3" key="1">
    <citation type="submission" date="2023-07" db="EMBL/GenBank/DDBJ databases">
        <title>A chromosome-level genome assembly of Lolium multiflorum.</title>
        <authorList>
            <person name="Chen Y."/>
            <person name="Copetti D."/>
            <person name="Kolliker R."/>
            <person name="Studer B."/>
        </authorList>
    </citation>
    <scope>NUCLEOTIDE SEQUENCE</scope>
    <source>
        <strain evidence="3">02402/16</strain>
        <tissue evidence="3">Leaf</tissue>
    </source>
</reference>
<dbReference type="GO" id="GO:0003723">
    <property type="term" value="F:RNA binding"/>
    <property type="evidence" value="ECO:0007669"/>
    <property type="project" value="UniProtKB-UniRule"/>
</dbReference>
<feature type="domain" description="RRM" evidence="2">
    <location>
        <begin position="58"/>
        <end position="131"/>
    </location>
</feature>
<comment type="caution">
    <text evidence="3">The sequence shown here is derived from an EMBL/GenBank/DDBJ whole genome shotgun (WGS) entry which is preliminary data.</text>
</comment>
<protein>
    <recommendedName>
        <fullName evidence="2">RRM domain-containing protein</fullName>
    </recommendedName>
</protein>
<evidence type="ECO:0000313" key="4">
    <source>
        <dbReference type="Proteomes" id="UP001231189"/>
    </source>
</evidence>
<name>A0AAD8RQW8_LOLMU</name>
<accession>A0AAD8RQW8</accession>
<dbReference type="Proteomes" id="UP001231189">
    <property type="component" value="Unassembled WGS sequence"/>
</dbReference>
<keyword evidence="1" id="KW-0694">RNA-binding</keyword>
<dbReference type="AlphaFoldDB" id="A0AAD8RQW8"/>
<dbReference type="InterPro" id="IPR035979">
    <property type="entry name" value="RBD_domain_sf"/>
</dbReference>
<keyword evidence="4" id="KW-1185">Reference proteome</keyword>
<dbReference type="Gene3D" id="3.30.70.330">
    <property type="match status" value="1"/>
</dbReference>
<dbReference type="InterPro" id="IPR012677">
    <property type="entry name" value="Nucleotide-bd_a/b_plait_sf"/>
</dbReference>
<evidence type="ECO:0000313" key="3">
    <source>
        <dbReference type="EMBL" id="KAK1630223.1"/>
    </source>
</evidence>
<dbReference type="SMART" id="SM00360">
    <property type="entry name" value="RRM"/>
    <property type="match status" value="1"/>
</dbReference>
<dbReference type="SUPFAM" id="SSF54928">
    <property type="entry name" value="RNA-binding domain, RBD"/>
    <property type="match status" value="1"/>
</dbReference>
<proteinExistence type="predicted"/>
<dbReference type="PROSITE" id="PS50102">
    <property type="entry name" value="RRM"/>
    <property type="match status" value="1"/>
</dbReference>
<dbReference type="InterPro" id="IPR000504">
    <property type="entry name" value="RRM_dom"/>
</dbReference>
<dbReference type="PANTHER" id="PTHR32343">
    <property type="entry name" value="SERINE/ARGININE-RICH SPLICING FACTOR"/>
    <property type="match status" value="1"/>
</dbReference>
<gene>
    <name evidence="3" type="ORF">QYE76_004538</name>
</gene>
<dbReference type="PANTHER" id="PTHR32343:SF22">
    <property type="entry name" value="LD29830P"/>
    <property type="match status" value="1"/>
</dbReference>
<evidence type="ECO:0000256" key="1">
    <source>
        <dbReference type="PROSITE-ProRule" id="PRU00176"/>
    </source>
</evidence>
<evidence type="ECO:0000259" key="2">
    <source>
        <dbReference type="PROSITE" id="PS50102"/>
    </source>
</evidence>